<evidence type="ECO:0000259" key="2">
    <source>
        <dbReference type="Pfam" id="PF05090"/>
    </source>
</evidence>
<proteinExistence type="predicted"/>
<dbReference type="RefSeq" id="WP_136567561.1">
    <property type="nucleotide sequence ID" value="NZ_SNTZ01000016.1"/>
</dbReference>
<dbReference type="EMBL" id="SNTZ01000016">
    <property type="protein sequence ID" value="THV57120.1"/>
    <property type="molecule type" value="Genomic_DNA"/>
</dbReference>
<evidence type="ECO:0000256" key="1">
    <source>
        <dbReference type="SAM" id="Phobius"/>
    </source>
</evidence>
<keyword evidence="1" id="KW-1133">Transmembrane helix</keyword>
<feature type="transmembrane region" description="Helical" evidence="1">
    <location>
        <begin position="346"/>
        <end position="363"/>
    </location>
</feature>
<evidence type="ECO:0000313" key="4">
    <source>
        <dbReference type="Proteomes" id="UP000310406"/>
    </source>
</evidence>
<dbReference type="Proteomes" id="UP000310406">
    <property type="component" value="Unassembled WGS sequence"/>
</dbReference>
<sequence length="376" mass="43917">MVLSSIEQNYPWLPKFYPWRSDTTERRWNILVMCKLLLVILILNGFIWKIGDPYIPHLSFLDMFQDFPGTYKTAMRVAFAIPAGFLLINYKPRLMCFILGIAIILILLASKSIFRNHIFICACVFLMSSIYKKGDIPRLIFIQLGIVYIGAAVNKLFHVDWWNGLYMHNWMGILMENKPYLLIFNKTENLVFAQALSWFSMFLEVVIGIFLFTKRFRNTAVYLIVFFHLVLFTVTMQRFGHFFDDIVIILIAFVTKESVPMQVYAKGGWYSLSMWIKKLFDWNQKITIKNTNSESSEAGLLVSTDTHEYRNLGAVTHLLFSSGGFFIIFFFLDYFLQLFVGHPVEHYILSVVYWGMLIVFVLGKQSIKESSYSFQS</sequence>
<feature type="domain" description="HTTM" evidence="2">
    <location>
        <begin position="139"/>
        <end position="235"/>
    </location>
</feature>
<dbReference type="Pfam" id="PF05090">
    <property type="entry name" value="HTTM"/>
    <property type="match status" value="1"/>
</dbReference>
<organism evidence="3 4">
    <name type="scientific">Flagellimonas alvinocaridis</name>
    <dbReference type="NCBI Taxonomy" id="2530200"/>
    <lineage>
        <taxon>Bacteria</taxon>
        <taxon>Pseudomonadati</taxon>
        <taxon>Bacteroidota</taxon>
        <taxon>Flavobacteriia</taxon>
        <taxon>Flavobacteriales</taxon>
        <taxon>Flavobacteriaceae</taxon>
        <taxon>Flagellimonas</taxon>
    </lineage>
</organism>
<feature type="transmembrane region" description="Helical" evidence="1">
    <location>
        <begin position="94"/>
        <end position="110"/>
    </location>
</feature>
<reference evidence="3 4" key="1">
    <citation type="submission" date="2019-03" db="EMBL/GenBank/DDBJ databases">
        <title>Muricauda SCR12 sp.nov, a marine bacterium isolated from Pacific Ocean:the Okinawa trough.</title>
        <authorList>
            <person name="Liu L."/>
        </authorList>
    </citation>
    <scope>NUCLEOTIDE SEQUENCE [LARGE SCALE GENOMIC DNA]</scope>
    <source>
        <strain evidence="3 4">SCR12</strain>
    </source>
</reference>
<evidence type="ECO:0000313" key="3">
    <source>
        <dbReference type="EMBL" id="THV57120.1"/>
    </source>
</evidence>
<dbReference type="AlphaFoldDB" id="A0A4S8RGU0"/>
<keyword evidence="1" id="KW-0812">Transmembrane</keyword>
<protein>
    <recommendedName>
        <fullName evidence="2">HTTM domain-containing protein</fullName>
    </recommendedName>
</protein>
<feature type="transmembrane region" description="Helical" evidence="1">
    <location>
        <begin position="139"/>
        <end position="157"/>
    </location>
</feature>
<dbReference type="OrthoDB" id="1133379at2"/>
<accession>A0A4S8RGU0</accession>
<feature type="transmembrane region" description="Helical" evidence="1">
    <location>
        <begin position="246"/>
        <end position="265"/>
    </location>
</feature>
<dbReference type="InterPro" id="IPR053934">
    <property type="entry name" value="HTTM_dom"/>
</dbReference>
<comment type="caution">
    <text evidence="3">The sequence shown here is derived from an EMBL/GenBank/DDBJ whole genome shotgun (WGS) entry which is preliminary data.</text>
</comment>
<feature type="transmembrane region" description="Helical" evidence="1">
    <location>
        <begin position="30"/>
        <end position="50"/>
    </location>
</feature>
<keyword evidence="1" id="KW-0472">Membrane</keyword>
<feature type="transmembrane region" description="Helical" evidence="1">
    <location>
        <begin position="318"/>
        <end position="340"/>
    </location>
</feature>
<feature type="transmembrane region" description="Helical" evidence="1">
    <location>
        <begin position="220"/>
        <end position="240"/>
    </location>
</feature>
<keyword evidence="4" id="KW-1185">Reference proteome</keyword>
<name>A0A4S8RGU0_9FLAO</name>
<feature type="transmembrane region" description="Helical" evidence="1">
    <location>
        <begin position="191"/>
        <end position="213"/>
    </location>
</feature>
<gene>
    <name evidence="3" type="ORF">EZV76_16020</name>
</gene>